<organism evidence="8 9">
    <name type="scientific">Gordonia phthalatica</name>
    <dbReference type="NCBI Taxonomy" id="1136941"/>
    <lineage>
        <taxon>Bacteria</taxon>
        <taxon>Bacillati</taxon>
        <taxon>Actinomycetota</taxon>
        <taxon>Actinomycetes</taxon>
        <taxon>Mycobacteriales</taxon>
        <taxon>Gordoniaceae</taxon>
        <taxon>Gordonia</taxon>
    </lineage>
</organism>
<feature type="binding site" evidence="5">
    <location>
        <position position="174"/>
    </location>
    <ligand>
        <name>Mg(2+)</name>
        <dbReference type="ChEBI" id="CHEBI:18420"/>
    </ligand>
</feature>
<dbReference type="EC" id="4.2.1.113" evidence="5"/>
<keyword evidence="2 5" id="KW-0479">Metal-binding</keyword>
<dbReference type="CDD" id="cd03320">
    <property type="entry name" value="OSBS"/>
    <property type="match status" value="1"/>
</dbReference>
<dbReference type="InterPro" id="IPR010196">
    <property type="entry name" value="OSB_synthase_MenC1"/>
</dbReference>
<dbReference type="KEGG" id="goq:ACH46_16055"/>
<comment type="similarity">
    <text evidence="5">Belongs to the mandelate racemase/muconate lactonizing enzyme family. MenC type 1 subfamily.</text>
</comment>
<name>A0A0N9MRR7_9ACTN</name>
<dbReference type="PANTHER" id="PTHR48073:SF2">
    <property type="entry name" value="O-SUCCINYLBENZOATE SYNTHASE"/>
    <property type="match status" value="1"/>
</dbReference>
<comment type="function">
    <text evidence="5">Converts 2-succinyl-6-hydroxy-2,4-cyclohexadiene-1-carboxylate (SHCHC) to 2-succinylbenzoate (OSB).</text>
</comment>
<dbReference type="Gene3D" id="3.20.20.120">
    <property type="entry name" value="Enolase-like C-terminal domain"/>
    <property type="match status" value="1"/>
</dbReference>
<dbReference type="STRING" id="1136941.ACH46_16055"/>
<accession>A0A0N9MRR7</accession>
<comment type="pathway">
    <text evidence="5">Quinol/quinone metabolism; menaquinone biosynthesis.</text>
</comment>
<keyword evidence="4 5" id="KW-0456">Lyase</keyword>
<comment type="cofactor">
    <cofactor evidence="5">
        <name>a divalent metal cation</name>
        <dbReference type="ChEBI" id="CHEBI:60240"/>
    </cofactor>
</comment>
<feature type="compositionally biased region" description="Polar residues" evidence="6">
    <location>
        <begin position="1"/>
        <end position="16"/>
    </location>
</feature>
<comment type="pathway">
    <text evidence="5">Quinol/quinone metabolism; 1,4-dihydroxy-2-naphthoate biosynthesis; 1,4-dihydroxy-2-naphthoate from chorismate: step 4/7.</text>
</comment>
<dbReference type="SFLD" id="SFLDS00001">
    <property type="entry name" value="Enolase"/>
    <property type="match status" value="1"/>
</dbReference>
<sequence>MVFSQPSGRNKQSLFGTTDDRKKPIPTFRLQPKGPPPPPKMPTVDDLLDTAKVVALPMHIRFRGVKVREALVFQGPAGWGEFAPFVEYDDAEAKMWLAAGIEAAYLGAPDPTRDSVRVNATVPAVPADQVAALIGRYPGVDTVKVKVAEPGQSLEDDVERVAAARDLVETVRIDANGAWSVAQAIEAITAIGDVEYVEQPCRTAEELAEVRKAVSVPIAADESIRRSGDPLRVAQLDAADIAVLKVAPLGGMRALLNLAHKLPMDVVVSSALDTAIGIAAGVNAAAALPNLHRACGLGTGELFSRDVAPSFRIEGGVVKPRRVEPGIDLPLASAERTQWWHDRLRRCHAQLVRR</sequence>
<dbReference type="AlphaFoldDB" id="A0A0N9MRR7"/>
<evidence type="ECO:0000256" key="6">
    <source>
        <dbReference type="SAM" id="MobiDB-lite"/>
    </source>
</evidence>
<gene>
    <name evidence="5" type="primary">menC</name>
    <name evidence="8" type="ORF">ACH46_16055</name>
</gene>
<dbReference type="SMART" id="SM00922">
    <property type="entry name" value="MR_MLE"/>
    <property type="match status" value="1"/>
</dbReference>
<evidence type="ECO:0000313" key="9">
    <source>
        <dbReference type="Proteomes" id="UP000063789"/>
    </source>
</evidence>
<dbReference type="HAMAP" id="MF_00470">
    <property type="entry name" value="MenC_1"/>
    <property type="match status" value="1"/>
</dbReference>
<dbReference type="EMBL" id="CP011853">
    <property type="protein sequence ID" value="ALG85717.1"/>
    <property type="molecule type" value="Genomic_DNA"/>
</dbReference>
<dbReference type="PANTHER" id="PTHR48073">
    <property type="entry name" value="O-SUCCINYLBENZOATE SYNTHASE-RELATED"/>
    <property type="match status" value="1"/>
</dbReference>
<evidence type="ECO:0000256" key="5">
    <source>
        <dbReference type="HAMAP-Rule" id="MF_00470"/>
    </source>
</evidence>
<dbReference type="Proteomes" id="UP000063789">
    <property type="component" value="Chromosome"/>
</dbReference>
<feature type="active site" description="Proton donor" evidence="5">
    <location>
        <position position="146"/>
    </location>
</feature>
<dbReference type="SFLD" id="SFLDF00009">
    <property type="entry name" value="o-succinylbenzoate_synthase"/>
    <property type="match status" value="1"/>
</dbReference>
<feature type="domain" description="Mandelate racemase/muconate lactonizing enzyme C-terminal" evidence="7">
    <location>
        <begin position="127"/>
        <end position="217"/>
    </location>
</feature>
<dbReference type="NCBIfam" id="NF002782">
    <property type="entry name" value="PRK02901.1"/>
    <property type="match status" value="1"/>
</dbReference>
<reference evidence="8 9" key="2">
    <citation type="journal article" date="2017" name="Int. J. Syst. Evol. Microbiol.">
        <title>Gordonia phthalatica sp. nov., a di-n-butyl phthalate-degrading bacterium isolated from activated sludge.</title>
        <authorList>
            <person name="Jin D."/>
            <person name="Kong X."/>
            <person name="Jia M."/>
            <person name="Yu X."/>
            <person name="Wang X."/>
            <person name="Zhuang X."/>
            <person name="Deng Y."/>
            <person name="Bai Z."/>
        </authorList>
    </citation>
    <scope>NUCLEOTIDE SEQUENCE [LARGE SCALE GENOMIC DNA]</scope>
    <source>
        <strain evidence="8 9">QH-11</strain>
    </source>
</reference>
<protein>
    <recommendedName>
        <fullName evidence="5">o-succinylbenzoate synthase</fullName>
        <shortName evidence="5">OSB synthase</shortName>
        <shortName evidence="5">OSBS</shortName>
        <ecNumber evidence="5">4.2.1.113</ecNumber>
    </recommendedName>
    <alternativeName>
        <fullName evidence="5">4-(2'-carboxyphenyl)-4-oxybutyric acid synthase</fullName>
    </alternativeName>
    <alternativeName>
        <fullName evidence="5">o-succinylbenzoic acid synthase</fullName>
    </alternativeName>
</protein>
<keyword evidence="9" id="KW-1185">Reference proteome</keyword>
<dbReference type="InterPro" id="IPR036849">
    <property type="entry name" value="Enolase-like_C_sf"/>
</dbReference>
<dbReference type="GO" id="GO:0000287">
    <property type="term" value="F:magnesium ion binding"/>
    <property type="evidence" value="ECO:0007669"/>
    <property type="project" value="UniProtKB-UniRule"/>
</dbReference>
<dbReference type="InterPro" id="IPR029065">
    <property type="entry name" value="Enolase_C-like"/>
</dbReference>
<dbReference type="OrthoDB" id="3725747at2"/>
<dbReference type="UniPathway" id="UPA00079"/>
<evidence type="ECO:0000259" key="7">
    <source>
        <dbReference type="SMART" id="SM00922"/>
    </source>
</evidence>
<dbReference type="GO" id="GO:0009234">
    <property type="term" value="P:menaquinone biosynthetic process"/>
    <property type="evidence" value="ECO:0007669"/>
    <property type="project" value="UniProtKB-UniRule"/>
</dbReference>
<evidence type="ECO:0000256" key="4">
    <source>
        <dbReference type="ARBA" id="ARBA00023239"/>
    </source>
</evidence>
<dbReference type="SFLD" id="SFLDG00180">
    <property type="entry name" value="muconate_cycloisomerase"/>
    <property type="match status" value="1"/>
</dbReference>
<evidence type="ECO:0000256" key="3">
    <source>
        <dbReference type="ARBA" id="ARBA00022842"/>
    </source>
</evidence>
<dbReference type="SUPFAM" id="SSF51604">
    <property type="entry name" value="Enolase C-terminal domain-like"/>
    <property type="match status" value="1"/>
</dbReference>
<evidence type="ECO:0000256" key="2">
    <source>
        <dbReference type="ARBA" id="ARBA00022723"/>
    </source>
</evidence>
<proteinExistence type="inferred from homology"/>
<dbReference type="Pfam" id="PF18374">
    <property type="entry name" value="Enolase_like_N"/>
    <property type="match status" value="1"/>
</dbReference>
<reference evidence="9" key="1">
    <citation type="submission" date="2015-06" db="EMBL/GenBank/DDBJ databases">
        <title>Complete genome sequence and metabolic analysis of phthalate degradation pathway in Gordonia sp. QH-11.</title>
        <authorList>
            <person name="Jin D."/>
            <person name="Kong X."/>
            <person name="Bai Z."/>
        </authorList>
    </citation>
    <scope>NUCLEOTIDE SEQUENCE [LARGE SCALE GENOMIC DNA]</scope>
    <source>
        <strain evidence="9">QH-11</strain>
    </source>
</reference>
<dbReference type="GO" id="GO:0043748">
    <property type="term" value="F:O-succinylbenzoate synthase activity"/>
    <property type="evidence" value="ECO:0007669"/>
    <property type="project" value="UniProtKB-EC"/>
</dbReference>
<comment type="catalytic activity">
    <reaction evidence="5">
        <text>(1R,6R)-6-hydroxy-2-succinyl-cyclohexa-2,4-diene-1-carboxylate = 2-succinylbenzoate + H2O</text>
        <dbReference type="Rhea" id="RHEA:10196"/>
        <dbReference type="ChEBI" id="CHEBI:15377"/>
        <dbReference type="ChEBI" id="CHEBI:18325"/>
        <dbReference type="ChEBI" id="CHEBI:58689"/>
        <dbReference type="EC" id="4.2.1.113"/>
    </reaction>
</comment>
<dbReference type="InterPro" id="IPR013342">
    <property type="entry name" value="Mandelate_racemase_C"/>
</dbReference>
<evidence type="ECO:0000313" key="8">
    <source>
        <dbReference type="EMBL" id="ALG85717.1"/>
    </source>
</evidence>
<feature type="binding site" evidence="5">
    <location>
        <position position="198"/>
    </location>
    <ligand>
        <name>Mg(2+)</name>
        <dbReference type="ChEBI" id="CHEBI:18420"/>
    </ligand>
</feature>
<keyword evidence="3 5" id="KW-0460">Magnesium</keyword>
<feature type="region of interest" description="Disordered" evidence="6">
    <location>
        <begin position="1"/>
        <end position="41"/>
    </location>
</feature>
<feature type="active site" description="Proton acceptor" evidence="5">
    <location>
        <position position="245"/>
    </location>
</feature>
<feature type="binding site" evidence="5">
    <location>
        <position position="221"/>
    </location>
    <ligand>
        <name>Mg(2+)</name>
        <dbReference type="ChEBI" id="CHEBI:18420"/>
    </ligand>
</feature>
<dbReference type="UniPathway" id="UPA01057">
    <property type="reaction ID" value="UER00165"/>
</dbReference>
<evidence type="ECO:0000256" key="1">
    <source>
        <dbReference type="ARBA" id="ARBA00022428"/>
    </source>
</evidence>
<dbReference type="Pfam" id="PF13378">
    <property type="entry name" value="MR_MLE_C"/>
    <property type="match status" value="1"/>
</dbReference>
<keyword evidence="1 5" id="KW-0474">Menaquinone biosynthesis</keyword>
<dbReference type="RefSeq" id="WP_062393809.1">
    <property type="nucleotide sequence ID" value="NZ_CP011853.1"/>
</dbReference>
<dbReference type="PATRIC" id="fig|1136941.3.peg.3280"/>